<dbReference type="InterPro" id="IPR027417">
    <property type="entry name" value="P-loop_NTPase"/>
</dbReference>
<gene>
    <name evidence="1" type="ORF">AAEO60_07010</name>
</gene>
<sequence>MDTSTLLKAGQLAGRAASNPRWQPGLPLALHSEIFAPAAEASGAGAALAFARQVLDGTDSATLEERSVLWVQDTRAIRLGGRPYRAGLPEGLRHRVVHVAAKTPEDALFAMEEGLRCRDLAAVVGEIAGNPKALDFTASRRLSLTAEKHGVPLLLVRLDAAPDLSSARMRWRLASAPSSPPRWNVAAPGRAVWQAELFRARSHLPGEWILRDEPDRLTAQRIASPAAPDHGDLVRAAGA</sequence>
<proteinExistence type="predicted"/>
<dbReference type="RefSeq" id="WP_341672935.1">
    <property type="nucleotide sequence ID" value="NZ_JBBYHV010000001.1"/>
</dbReference>
<accession>A0ABU9IDC3</accession>
<dbReference type="EMBL" id="JBBYHV010000001">
    <property type="protein sequence ID" value="MEL1250416.1"/>
    <property type="molecule type" value="Genomic_DNA"/>
</dbReference>
<evidence type="ECO:0000313" key="1">
    <source>
        <dbReference type="EMBL" id="MEL1250416.1"/>
    </source>
</evidence>
<dbReference type="Gene3D" id="3.40.50.300">
    <property type="entry name" value="P-loop containing nucleotide triphosphate hydrolases"/>
    <property type="match status" value="1"/>
</dbReference>
<dbReference type="Proteomes" id="UP001497045">
    <property type="component" value="Unassembled WGS sequence"/>
</dbReference>
<dbReference type="SUPFAM" id="SSF52540">
    <property type="entry name" value="P-loop containing nucleoside triphosphate hydrolases"/>
    <property type="match status" value="1"/>
</dbReference>
<organism evidence="1 2">
    <name type="scientific">Aurantiacibacter gilvus</name>
    <dbReference type="NCBI Taxonomy" id="3139141"/>
    <lineage>
        <taxon>Bacteria</taxon>
        <taxon>Pseudomonadati</taxon>
        <taxon>Pseudomonadota</taxon>
        <taxon>Alphaproteobacteria</taxon>
        <taxon>Sphingomonadales</taxon>
        <taxon>Erythrobacteraceae</taxon>
        <taxon>Aurantiacibacter</taxon>
    </lineage>
</organism>
<reference evidence="1 2" key="1">
    <citation type="submission" date="2024-04" db="EMBL/GenBank/DDBJ databases">
        <title>Aurantiacibacter sp. DGU6 16S ribosomal RNA gene Genome sequencing and assembly.</title>
        <authorList>
            <person name="Park S."/>
        </authorList>
    </citation>
    <scope>NUCLEOTIDE SEQUENCE [LARGE SCALE GENOMIC DNA]</scope>
    <source>
        <strain evidence="1 2">DGU6</strain>
    </source>
</reference>
<name>A0ABU9IDC3_9SPHN</name>
<keyword evidence="2" id="KW-1185">Reference proteome</keyword>
<comment type="caution">
    <text evidence="1">The sequence shown here is derived from an EMBL/GenBank/DDBJ whole genome shotgun (WGS) entry which is preliminary data.</text>
</comment>
<evidence type="ECO:0000313" key="2">
    <source>
        <dbReference type="Proteomes" id="UP001497045"/>
    </source>
</evidence>
<protein>
    <submittedName>
        <fullName evidence="1">RecA-like protein</fullName>
    </submittedName>
</protein>